<dbReference type="PANTHER" id="PTHR31458">
    <property type="entry name" value="POLYGALACTURONASE 1 BETA-LIKE PROTEIN 2"/>
    <property type="match status" value="1"/>
</dbReference>
<evidence type="ECO:0000256" key="6">
    <source>
        <dbReference type="ARBA" id="ARBA00023180"/>
    </source>
</evidence>
<dbReference type="OrthoDB" id="773062at2759"/>
<dbReference type="GeneID" id="113851341"/>
<comment type="subcellular location">
    <subcellularLocation>
        <location evidence="1">Secreted</location>
        <location evidence="1">Cell wall</location>
    </subcellularLocation>
    <subcellularLocation>
        <location evidence="2">Secreted</location>
        <location evidence="2">Extracellular space</location>
        <location evidence="2">Apoplast</location>
    </subcellularLocation>
</comment>
<evidence type="ECO:0000313" key="10">
    <source>
        <dbReference type="RefSeq" id="XP_027337608.1"/>
    </source>
</evidence>
<evidence type="ECO:0000256" key="5">
    <source>
        <dbReference type="ARBA" id="ARBA00022729"/>
    </source>
</evidence>
<evidence type="ECO:0000313" key="9">
    <source>
        <dbReference type="Proteomes" id="UP000694853"/>
    </source>
</evidence>
<dbReference type="InterPro" id="IPR004873">
    <property type="entry name" value="BURP_dom"/>
</dbReference>
<dbReference type="Proteomes" id="UP000694853">
    <property type="component" value="Unplaced"/>
</dbReference>
<dbReference type="GO" id="GO:0048046">
    <property type="term" value="C:apoplast"/>
    <property type="evidence" value="ECO:0007669"/>
    <property type="project" value="UniProtKB-SubCell"/>
</dbReference>
<keyword evidence="6" id="KW-0325">Glycoprotein</keyword>
<keyword evidence="9" id="KW-1185">Reference proteome</keyword>
<accession>A0A8B8K3I4</accession>
<evidence type="ECO:0000256" key="1">
    <source>
        <dbReference type="ARBA" id="ARBA00004191"/>
    </source>
</evidence>
<evidence type="ECO:0000256" key="2">
    <source>
        <dbReference type="ARBA" id="ARBA00004271"/>
    </source>
</evidence>
<keyword evidence="4" id="KW-0052">Apoplast</keyword>
<dbReference type="PROSITE" id="PS51277">
    <property type="entry name" value="BURP"/>
    <property type="match status" value="1"/>
</dbReference>
<keyword evidence="3" id="KW-0964">Secreted</keyword>
<reference evidence="10" key="2">
    <citation type="submission" date="2025-08" db="UniProtKB">
        <authorList>
            <consortium name="RefSeq"/>
        </authorList>
    </citation>
    <scope>IDENTIFICATION</scope>
    <source>
        <tissue evidence="10">Young leaves</tissue>
    </source>
</reference>
<dbReference type="PANTHER" id="PTHR31458:SF9">
    <property type="entry name" value="POLYGALACTURONASE-1 NON-CATALYTIC SUBUNIT BETA"/>
    <property type="match status" value="1"/>
</dbReference>
<reference evidence="9" key="1">
    <citation type="journal article" date="2019" name="Toxins">
        <title>Detection of Abrin-Like and Prepropulchellin-Like Toxin Genes and Transcripts Using Whole Genome Sequencing and Full-Length Transcript Sequencing of Abrus precatorius.</title>
        <authorList>
            <person name="Hovde B.T."/>
            <person name="Daligault H.E."/>
            <person name="Hanschen E.R."/>
            <person name="Kunde Y.A."/>
            <person name="Johnson M.B."/>
            <person name="Starkenburg S.R."/>
            <person name="Johnson S.L."/>
        </authorList>
    </citation>
    <scope>NUCLEOTIDE SEQUENCE [LARGE SCALE GENOMIC DNA]</scope>
</reference>
<evidence type="ECO:0000256" key="3">
    <source>
        <dbReference type="ARBA" id="ARBA00022512"/>
    </source>
</evidence>
<dbReference type="Pfam" id="PF03181">
    <property type="entry name" value="BURP"/>
    <property type="match status" value="1"/>
</dbReference>
<evidence type="ECO:0000256" key="4">
    <source>
        <dbReference type="ARBA" id="ARBA00022523"/>
    </source>
</evidence>
<feature type="domain" description="BURP" evidence="8">
    <location>
        <begin position="412"/>
        <end position="626"/>
    </location>
</feature>
<evidence type="ECO:0000259" key="8">
    <source>
        <dbReference type="PROSITE" id="PS51277"/>
    </source>
</evidence>
<protein>
    <submittedName>
        <fullName evidence="10">Polygalacturonase 1 beta-like protein 3</fullName>
    </submittedName>
</protein>
<dbReference type="AlphaFoldDB" id="A0A8B8K3I4"/>
<dbReference type="InterPro" id="IPR051897">
    <property type="entry name" value="PG-associated_BURP"/>
</dbReference>
<dbReference type="RefSeq" id="XP_027337608.1">
    <property type="nucleotide sequence ID" value="XM_027481807.1"/>
</dbReference>
<keyword evidence="5 7" id="KW-0732">Signal</keyword>
<dbReference type="KEGG" id="aprc:113851341"/>
<sequence>MTIHFICLFLSLSSFHVCLSQAPPAQHSKQINPFSPKASLIRYWNTRVSNKRPIPNFFLSKASPLTPNHYAFLNSLLNRSPKPFTPQFHHSLCSAPNLYCSFDDTANTLQHPTVSKNDDANFAVYSNKRFANYGSSRVGGVDSFKNYSNGLNSNNDSFRKYSTTSTRHSGEFNNYAENGNVANTNFTSYGSGASSTSNDFNNYDKTVNVPNLGFTTYDSGAGNHKLSFSSYGNETNSGTESFASYGKRIRGGTSDFKNYAGGANILQSEFANYGDLSTGVSNDSFKFYSFDGNNPRNVFKSYGAGSVSGSDTFNSYRNRANVGDDSFQSYAVKSKSGTANFANYGQSFNVGNDSFAEYGRGSLGRASFGFRSYGLGRAFKGYNKQGASFAEYHNLSASSGKVVNKWVQPGKFFREEMMKEGNVMVLADIRDKMVERSFLPLGISSKLPFSSSRLEEMRQVFHAREGSATERVMVNALEECERAPSRGETKRCVASAEGMIEFAVSVLGSDVAVRTTENVNGSGKSVMIGRVYAVDGGKVTKSVSCHQSLYPYLLYYCHSVPKVRVYEADILDVDTKVKINHGVAICHVDTSSWGPEHGAFLALGSAPGKIEVCHWIFQNDMTWTIAH</sequence>
<feature type="signal peptide" evidence="7">
    <location>
        <begin position="1"/>
        <end position="20"/>
    </location>
</feature>
<gene>
    <name evidence="10" type="primary">LOC113851341</name>
</gene>
<organism evidence="9 10">
    <name type="scientific">Abrus precatorius</name>
    <name type="common">Indian licorice</name>
    <name type="synonym">Glycine abrus</name>
    <dbReference type="NCBI Taxonomy" id="3816"/>
    <lineage>
        <taxon>Eukaryota</taxon>
        <taxon>Viridiplantae</taxon>
        <taxon>Streptophyta</taxon>
        <taxon>Embryophyta</taxon>
        <taxon>Tracheophyta</taxon>
        <taxon>Spermatophyta</taxon>
        <taxon>Magnoliopsida</taxon>
        <taxon>eudicotyledons</taxon>
        <taxon>Gunneridae</taxon>
        <taxon>Pentapetalae</taxon>
        <taxon>rosids</taxon>
        <taxon>fabids</taxon>
        <taxon>Fabales</taxon>
        <taxon>Fabaceae</taxon>
        <taxon>Papilionoideae</taxon>
        <taxon>50 kb inversion clade</taxon>
        <taxon>NPAAA clade</taxon>
        <taxon>indigoferoid/millettioid clade</taxon>
        <taxon>Abreae</taxon>
        <taxon>Abrus</taxon>
    </lineage>
</organism>
<keyword evidence="3" id="KW-0134">Cell wall</keyword>
<name>A0A8B8K3I4_ABRPR</name>
<dbReference type="SMART" id="SM01045">
    <property type="entry name" value="BURP"/>
    <property type="match status" value="1"/>
</dbReference>
<evidence type="ECO:0000256" key="7">
    <source>
        <dbReference type="SAM" id="SignalP"/>
    </source>
</evidence>
<feature type="chain" id="PRO_5034117686" evidence="7">
    <location>
        <begin position="21"/>
        <end position="627"/>
    </location>
</feature>
<proteinExistence type="predicted"/>